<proteinExistence type="predicted"/>
<gene>
    <name evidence="2" type="ORF">TWF694_010420</name>
</gene>
<feature type="signal peptide" evidence="1">
    <location>
        <begin position="1"/>
        <end position="29"/>
    </location>
</feature>
<reference evidence="2 3" key="1">
    <citation type="submission" date="2019-10" db="EMBL/GenBank/DDBJ databases">
        <authorList>
            <person name="Palmer J.M."/>
        </authorList>
    </citation>
    <scope>NUCLEOTIDE SEQUENCE [LARGE SCALE GENOMIC DNA]</scope>
    <source>
        <strain evidence="2 3">TWF694</strain>
    </source>
</reference>
<dbReference type="AlphaFoldDB" id="A0AAV9XAZ4"/>
<keyword evidence="1" id="KW-0732">Signal</keyword>
<evidence type="ECO:0000313" key="2">
    <source>
        <dbReference type="EMBL" id="KAK6538860.1"/>
    </source>
</evidence>
<protein>
    <submittedName>
        <fullName evidence="2">Uncharacterized protein</fullName>
    </submittedName>
</protein>
<comment type="caution">
    <text evidence="2">The sequence shown here is derived from an EMBL/GenBank/DDBJ whole genome shotgun (WGS) entry which is preliminary data.</text>
</comment>
<accession>A0AAV9XAZ4</accession>
<dbReference type="Proteomes" id="UP001365542">
    <property type="component" value="Unassembled WGS sequence"/>
</dbReference>
<name>A0AAV9XAZ4_9PEZI</name>
<evidence type="ECO:0000256" key="1">
    <source>
        <dbReference type="SAM" id="SignalP"/>
    </source>
</evidence>
<organism evidence="2 3">
    <name type="scientific">Orbilia ellipsospora</name>
    <dbReference type="NCBI Taxonomy" id="2528407"/>
    <lineage>
        <taxon>Eukaryota</taxon>
        <taxon>Fungi</taxon>
        <taxon>Dikarya</taxon>
        <taxon>Ascomycota</taxon>
        <taxon>Pezizomycotina</taxon>
        <taxon>Orbiliomycetes</taxon>
        <taxon>Orbiliales</taxon>
        <taxon>Orbiliaceae</taxon>
        <taxon>Orbilia</taxon>
    </lineage>
</organism>
<feature type="chain" id="PRO_5043519219" evidence="1">
    <location>
        <begin position="30"/>
        <end position="309"/>
    </location>
</feature>
<evidence type="ECO:0000313" key="3">
    <source>
        <dbReference type="Proteomes" id="UP001365542"/>
    </source>
</evidence>
<sequence length="309" mass="35483">MLLSTSNRTTGSTTLLLTLAVLEVQLTSARWLGVLQAKRGIGRTGPRRSGPRALEHKYTEFTDYGTEWTSTFCANLPIDDPSWYVESIDYTPDDINPEFRWFLKSVVIFSGRDCQMPVRGSGTTLPVRVNIENLHVDRDNAPYWLQYSNRPYWGVAYNPEVPAGSIAIEDPEGLLGRKMTDKEQVEVHRLRGEDFLDELARQMEVEENTLDLRDRELRQGYMADEDGSNCDSGGDLQHKPVKCPPKMESTEYNIWPNHQFFGQVSIRFESDHRYFHVEPGEGWRNRYEIGEVTEPTERLTGGNLIDRMD</sequence>
<keyword evidence="3" id="KW-1185">Reference proteome</keyword>
<dbReference type="EMBL" id="JAVHJO010000007">
    <property type="protein sequence ID" value="KAK6538860.1"/>
    <property type="molecule type" value="Genomic_DNA"/>
</dbReference>